<dbReference type="InterPro" id="IPR020846">
    <property type="entry name" value="MFS_dom"/>
</dbReference>
<evidence type="ECO:0000259" key="7">
    <source>
        <dbReference type="PROSITE" id="PS50850"/>
    </source>
</evidence>
<feature type="transmembrane region" description="Helical" evidence="6">
    <location>
        <begin position="98"/>
        <end position="121"/>
    </location>
</feature>
<name>A0A9P8LY96_9EUKA</name>
<dbReference type="KEGG" id="ssao:94295742"/>
<evidence type="ECO:0000313" key="8">
    <source>
        <dbReference type="EMBL" id="KAH0576162.1"/>
    </source>
</evidence>
<evidence type="ECO:0000313" key="9">
    <source>
        <dbReference type="Proteomes" id="UP000018208"/>
    </source>
</evidence>
<comment type="subcellular location">
    <subcellularLocation>
        <location evidence="1">Membrane</location>
        <topology evidence="1">Multi-pass membrane protein</topology>
    </subcellularLocation>
</comment>
<dbReference type="GeneID" id="94295742"/>
<dbReference type="EMBL" id="AUWU02000002">
    <property type="protein sequence ID" value="KAH0576162.1"/>
    <property type="molecule type" value="Genomic_DNA"/>
</dbReference>
<evidence type="ECO:0000256" key="5">
    <source>
        <dbReference type="ARBA" id="ARBA00023136"/>
    </source>
</evidence>
<keyword evidence="5 6" id="KW-0472">Membrane</keyword>
<feature type="transmembrane region" description="Helical" evidence="6">
    <location>
        <begin position="334"/>
        <end position="356"/>
    </location>
</feature>
<dbReference type="Gene3D" id="1.20.1250.20">
    <property type="entry name" value="MFS general substrate transporter like domains"/>
    <property type="match status" value="2"/>
</dbReference>
<reference evidence="8 9" key="1">
    <citation type="journal article" date="2014" name="PLoS Genet.">
        <title>The Genome of Spironucleus salmonicida Highlights a Fish Pathogen Adapted to Fluctuating Environments.</title>
        <authorList>
            <person name="Xu F."/>
            <person name="Jerlstrom-Hultqvist J."/>
            <person name="Einarsson E."/>
            <person name="Astvaldsson A."/>
            <person name="Svard S.G."/>
            <person name="Andersson J.O."/>
        </authorList>
    </citation>
    <scope>NUCLEOTIDE SEQUENCE [LARGE SCALE GENOMIC DNA]</scope>
    <source>
        <strain evidence="8 9">ATCC 50377</strain>
    </source>
</reference>
<feature type="transmembrane region" description="Helical" evidence="6">
    <location>
        <begin position="184"/>
        <end position="209"/>
    </location>
</feature>
<feature type="transmembrane region" description="Helical" evidence="6">
    <location>
        <begin position="128"/>
        <end position="149"/>
    </location>
</feature>
<feature type="transmembrane region" description="Helical" evidence="6">
    <location>
        <begin position="427"/>
        <end position="446"/>
    </location>
</feature>
<feature type="domain" description="Major facilitator superfamily (MFS) profile" evidence="7">
    <location>
        <begin position="54"/>
        <end position="452"/>
    </location>
</feature>
<evidence type="ECO:0000256" key="1">
    <source>
        <dbReference type="ARBA" id="ARBA00004141"/>
    </source>
</evidence>
<keyword evidence="2" id="KW-0813">Transport</keyword>
<dbReference type="GO" id="GO:0016020">
    <property type="term" value="C:membrane"/>
    <property type="evidence" value="ECO:0007669"/>
    <property type="project" value="UniProtKB-SubCell"/>
</dbReference>
<organism evidence="8 9">
    <name type="scientific">Spironucleus salmonicida</name>
    <dbReference type="NCBI Taxonomy" id="348837"/>
    <lineage>
        <taxon>Eukaryota</taxon>
        <taxon>Metamonada</taxon>
        <taxon>Diplomonadida</taxon>
        <taxon>Hexamitidae</taxon>
        <taxon>Hexamitinae</taxon>
        <taxon>Spironucleus</taxon>
    </lineage>
</organism>
<dbReference type="InterPro" id="IPR005829">
    <property type="entry name" value="Sugar_transporter_CS"/>
</dbReference>
<dbReference type="InterPro" id="IPR003663">
    <property type="entry name" value="Sugar/inositol_transpt"/>
</dbReference>
<feature type="transmembrane region" description="Helical" evidence="6">
    <location>
        <begin position="306"/>
        <end position="327"/>
    </location>
</feature>
<dbReference type="Proteomes" id="UP000018208">
    <property type="component" value="Unassembled WGS sequence"/>
</dbReference>
<accession>A0A9P8LY96</accession>
<dbReference type="InterPro" id="IPR005828">
    <property type="entry name" value="MFS_sugar_transport-like"/>
</dbReference>
<dbReference type="PRINTS" id="PR00171">
    <property type="entry name" value="SUGRTRNSPORT"/>
</dbReference>
<sequence>MLTNLIQYIKTYTKILDLQRLNSYKCIKVIIEVFKISSHSSQMVSFGILFAIQSLTAETLGFTIANFSSDIIKLYYMAIGTSNNFTAADAAVQTLLPYLSIASLVGFLLASLTFAPIVSWLGYKKTGLVGAAGSVIFNVLLCIPFNVYYWMVMRLFAGFFVVLFQQPSIIIVGEHAESSKRGLLGVMFQFNVTLGILVASLVLLAIRTYQDKYNAWWVNFVVTFIWPLMGFVLLFFVPDVKPREEKEISPMLLFKEKKYLKVLILSVMLGLNQQCTGINAVIVYATETFKDTFKTSGGGVHPLSSVFGSIIINGVNFVATLGALAFIEKLGRKILLFGGVGICFVAQVALMINYILAKSNTALLITASIFFIIGFEIGPGPIFFVFASELFPVEAKSLLSSILLSFNYIPNIFVVVLFPILTKAAAWSPFVTYLIVMGITTAVLLFTTPETKGKTQEEIQMILTGSAPAASSEAEKGSEVRFGSGVMTAE</sequence>
<dbReference type="Pfam" id="PF00083">
    <property type="entry name" value="Sugar_tr"/>
    <property type="match status" value="2"/>
</dbReference>
<feature type="transmembrane region" description="Helical" evidence="6">
    <location>
        <begin position="215"/>
        <end position="238"/>
    </location>
</feature>
<dbReference type="PROSITE" id="PS50850">
    <property type="entry name" value="MFS"/>
    <property type="match status" value="1"/>
</dbReference>
<dbReference type="PANTHER" id="PTHR23503">
    <property type="entry name" value="SOLUTE CARRIER FAMILY 2"/>
    <property type="match status" value="1"/>
</dbReference>
<dbReference type="PANTHER" id="PTHR23503:SF8">
    <property type="entry name" value="FACILITATED GLUCOSE TRANSPORTER PROTEIN 1"/>
    <property type="match status" value="1"/>
</dbReference>
<feature type="transmembrane region" description="Helical" evidence="6">
    <location>
        <begin position="398"/>
        <end position="421"/>
    </location>
</feature>
<dbReference type="InterPro" id="IPR036259">
    <property type="entry name" value="MFS_trans_sf"/>
</dbReference>
<keyword evidence="9" id="KW-1185">Reference proteome</keyword>
<keyword evidence="4 6" id="KW-1133">Transmembrane helix</keyword>
<feature type="transmembrane region" description="Helical" evidence="6">
    <location>
        <begin position="362"/>
        <end position="386"/>
    </location>
</feature>
<protein>
    <submittedName>
        <fullName evidence="8">Hexose transporter</fullName>
    </submittedName>
</protein>
<dbReference type="PROSITE" id="PS00216">
    <property type="entry name" value="SUGAR_TRANSPORT_1"/>
    <property type="match status" value="1"/>
</dbReference>
<gene>
    <name evidence="8" type="ORF">SS50377_21719</name>
</gene>
<feature type="transmembrane region" description="Helical" evidence="6">
    <location>
        <begin position="155"/>
        <end position="172"/>
    </location>
</feature>
<evidence type="ECO:0000256" key="4">
    <source>
        <dbReference type="ARBA" id="ARBA00022989"/>
    </source>
</evidence>
<evidence type="ECO:0000256" key="2">
    <source>
        <dbReference type="ARBA" id="ARBA00022448"/>
    </source>
</evidence>
<dbReference type="InterPro" id="IPR045263">
    <property type="entry name" value="GLUT"/>
</dbReference>
<proteinExistence type="predicted"/>
<dbReference type="GO" id="GO:0015149">
    <property type="term" value="F:hexose transmembrane transporter activity"/>
    <property type="evidence" value="ECO:0007669"/>
    <property type="project" value="TreeGrafter"/>
</dbReference>
<feature type="transmembrane region" description="Helical" evidence="6">
    <location>
        <begin position="44"/>
        <end position="67"/>
    </location>
</feature>
<comment type="caution">
    <text evidence="8">The sequence shown here is derived from an EMBL/GenBank/DDBJ whole genome shotgun (WGS) entry which is preliminary data.</text>
</comment>
<dbReference type="SUPFAM" id="SSF103473">
    <property type="entry name" value="MFS general substrate transporter"/>
    <property type="match status" value="1"/>
</dbReference>
<evidence type="ECO:0000256" key="3">
    <source>
        <dbReference type="ARBA" id="ARBA00022692"/>
    </source>
</evidence>
<keyword evidence="3 6" id="KW-0812">Transmembrane</keyword>
<evidence type="ECO:0000256" key="6">
    <source>
        <dbReference type="SAM" id="Phobius"/>
    </source>
</evidence>
<dbReference type="AlphaFoldDB" id="A0A9P8LY96"/>
<feature type="transmembrane region" description="Helical" evidence="6">
    <location>
        <begin position="259"/>
        <end position="286"/>
    </location>
</feature>
<dbReference type="OrthoDB" id="6612291at2759"/>
<dbReference type="RefSeq" id="XP_067766935.1">
    <property type="nucleotide sequence ID" value="XM_067905618.1"/>
</dbReference>